<feature type="chain" id="PRO_5042474933" description="Methanethiol oxidase" evidence="6">
    <location>
        <begin position="26"/>
        <end position="416"/>
    </location>
</feature>
<proteinExistence type="inferred from homology"/>
<evidence type="ECO:0000313" key="7">
    <source>
        <dbReference type="EMBL" id="MBZ0160131.1"/>
    </source>
</evidence>
<evidence type="ECO:0000256" key="3">
    <source>
        <dbReference type="ARBA" id="ARBA00012510"/>
    </source>
</evidence>
<comment type="similarity">
    <text evidence="2">Belongs to the selenium-binding protein family.</text>
</comment>
<sequence length="416" mass="46514">MRPYHRPVGWLWLIAITLMVGTAFADETCQSPFLPKVTGQEDYVYVWTLGIKGVGDGNDSLVTVDVHPKSKTYGQIIHRAPVPGQHEAHHAGFTDDRRYLWAGGLDDSYIFIFDVASDPARPKLVKTITSFVKDTGGLVGPHTFYALPGRMLITALSNANDSSGRTGLAEYSNEGRFIRTIWMPKEAPYGYDVRVNINLNRMLTSSFTGKKNYMRPLGELIKDAEAMKEFGDTVVVWDFHARKPLQVLQVPGAPLELRWALMPNHHYAFTATALGHRLVLIHQQADGTWATKVIADLGNTLPVDISIAPDDSKLYVASFMDGMLRVYDISNPFEAKLIEQVKVGEMANMVSESWDGTRLYVTNSLLSKWDKPGDYWLKAYAWENGKLAHKFTTDFNAVGRAHLMNFGSKGLRTKGE</sequence>
<dbReference type="AlphaFoldDB" id="A0AAJ1AKF4"/>
<dbReference type="EC" id="1.8.3.4" evidence="3"/>
<name>A0AAJ1AKF4_9BACT</name>
<protein>
    <recommendedName>
        <fullName evidence="4">Methanethiol oxidase</fullName>
        <ecNumber evidence="3">1.8.3.4</ecNumber>
    </recommendedName>
</protein>
<feature type="signal peptide" evidence="6">
    <location>
        <begin position="1"/>
        <end position="25"/>
    </location>
</feature>
<dbReference type="EMBL" id="JAIOIU010000102">
    <property type="protein sequence ID" value="MBZ0160131.1"/>
    <property type="molecule type" value="Genomic_DNA"/>
</dbReference>
<comment type="caution">
    <text evidence="7">The sequence shown here is derived from an EMBL/GenBank/DDBJ whole genome shotgun (WGS) entry which is preliminary data.</text>
</comment>
<dbReference type="Pfam" id="PF05694">
    <property type="entry name" value="SBP56"/>
    <property type="match status" value="1"/>
</dbReference>
<evidence type="ECO:0000256" key="4">
    <source>
        <dbReference type="ARBA" id="ARBA00015601"/>
    </source>
</evidence>
<accession>A0AAJ1AKF4</accession>
<evidence type="ECO:0000256" key="2">
    <source>
        <dbReference type="ARBA" id="ARBA00005606"/>
    </source>
</evidence>
<dbReference type="SUPFAM" id="SSF75011">
    <property type="entry name" value="3-carboxy-cis,cis-mucoante lactonizing enzyme"/>
    <property type="match status" value="1"/>
</dbReference>
<dbReference type="Proteomes" id="UP001197609">
    <property type="component" value="Unassembled WGS sequence"/>
</dbReference>
<dbReference type="InterPro" id="IPR015943">
    <property type="entry name" value="WD40/YVTN_repeat-like_dom_sf"/>
</dbReference>
<evidence type="ECO:0000256" key="5">
    <source>
        <dbReference type="ARBA" id="ARBA00047539"/>
    </source>
</evidence>
<keyword evidence="6" id="KW-0732">Signal</keyword>
<dbReference type="GO" id="GO:0018549">
    <property type="term" value="F:methanethiol oxidase activity"/>
    <property type="evidence" value="ECO:0007669"/>
    <property type="project" value="UniProtKB-EC"/>
</dbReference>
<evidence type="ECO:0000256" key="6">
    <source>
        <dbReference type="SAM" id="SignalP"/>
    </source>
</evidence>
<gene>
    <name evidence="7" type="ORF">K8G79_08360</name>
</gene>
<organism evidence="7 8">
    <name type="scientific">Candidatus Methylomirabilis tolerans</name>
    <dbReference type="NCBI Taxonomy" id="3123416"/>
    <lineage>
        <taxon>Bacteria</taxon>
        <taxon>Candidatus Methylomirabilota</taxon>
        <taxon>Candidatus Methylomirabilia</taxon>
        <taxon>Candidatus Methylomirabilales</taxon>
        <taxon>Candidatus Methylomirabilaceae</taxon>
        <taxon>Candidatus Methylomirabilis</taxon>
    </lineage>
</organism>
<dbReference type="PANTHER" id="PTHR23300:SF0">
    <property type="entry name" value="METHANETHIOL OXIDASE"/>
    <property type="match status" value="1"/>
</dbReference>
<comment type="catalytic activity">
    <reaction evidence="5">
        <text>methanethiol + O2 + H2O = hydrogen sulfide + formaldehyde + H2O2 + H(+)</text>
        <dbReference type="Rhea" id="RHEA:11812"/>
        <dbReference type="ChEBI" id="CHEBI:15377"/>
        <dbReference type="ChEBI" id="CHEBI:15378"/>
        <dbReference type="ChEBI" id="CHEBI:15379"/>
        <dbReference type="ChEBI" id="CHEBI:16007"/>
        <dbReference type="ChEBI" id="CHEBI:16240"/>
        <dbReference type="ChEBI" id="CHEBI:16842"/>
        <dbReference type="ChEBI" id="CHEBI:29919"/>
        <dbReference type="EC" id="1.8.3.4"/>
    </reaction>
</comment>
<reference evidence="7 8" key="1">
    <citation type="journal article" date="2021" name="bioRxiv">
        <title>Unraveling nitrogen, sulfur and carbon metabolic pathways and microbial community transcriptional responses to substrate deprivation and toxicity stresses in a bioreactor mimicking anoxic brackish coastal sediment conditions.</title>
        <authorList>
            <person name="Martins P.D."/>
            <person name="Echeveste M.J."/>
            <person name="Arshad A."/>
            <person name="Kurth J."/>
            <person name="Ouboter H."/>
            <person name="Jetten M.S.M."/>
            <person name="Welte C.U."/>
        </authorList>
    </citation>
    <scope>NUCLEOTIDE SEQUENCE [LARGE SCALE GENOMIC DNA]</scope>
    <source>
        <strain evidence="7">MAG_38</strain>
    </source>
</reference>
<dbReference type="InterPro" id="IPR008826">
    <property type="entry name" value="Se-bd"/>
</dbReference>
<dbReference type="GO" id="GO:0008430">
    <property type="term" value="F:selenium binding"/>
    <property type="evidence" value="ECO:0007669"/>
    <property type="project" value="InterPro"/>
</dbReference>
<comment type="pathway">
    <text evidence="1">Organosulfur degradation.</text>
</comment>
<dbReference type="Gene3D" id="2.130.10.10">
    <property type="entry name" value="YVTN repeat-like/Quinoprotein amine dehydrogenase"/>
    <property type="match status" value="1"/>
</dbReference>
<evidence type="ECO:0000313" key="8">
    <source>
        <dbReference type="Proteomes" id="UP001197609"/>
    </source>
</evidence>
<dbReference type="PANTHER" id="PTHR23300">
    <property type="entry name" value="METHANETHIOL OXIDASE"/>
    <property type="match status" value="1"/>
</dbReference>
<evidence type="ECO:0000256" key="1">
    <source>
        <dbReference type="ARBA" id="ARBA00005177"/>
    </source>
</evidence>